<dbReference type="GO" id="GO:0006357">
    <property type="term" value="P:regulation of transcription by RNA polymerase II"/>
    <property type="evidence" value="ECO:0007669"/>
    <property type="project" value="InterPro"/>
</dbReference>
<evidence type="ECO:0000256" key="4">
    <source>
        <dbReference type="ARBA" id="ARBA00023125"/>
    </source>
</evidence>
<keyword evidence="6" id="KW-0539">Nucleus</keyword>
<evidence type="ECO:0000256" key="6">
    <source>
        <dbReference type="ARBA" id="ARBA00023242"/>
    </source>
</evidence>
<dbReference type="GeneID" id="105423405"/>
<feature type="compositionally biased region" description="Acidic residues" evidence="7">
    <location>
        <begin position="17"/>
        <end position="36"/>
    </location>
</feature>
<sequence>MVSMQNAETSTMARLSDDDDDEPSSGSETYEEGDLLSAAMDDDVTAQLAAAGWQIKHIDGPVGVAAAAAIVSAKKRKRPHSFETNPSIRKRQQNRLLRKLRQTIDEFATRVGQQAVVLVATPGKPNSSYKVFGAKPLEDVVKNLRSVIMEELENALAQQAPPPVQDDPSLYELPPLIIDGIPTPVEKMTQAQLRAFIPLMLKYSTGRGKPGWGRDSTRPPWWPKELPWANVRMDARSEDEKQKISWTHALRQIVINCYKFHGREDLLPAFSEEDDKSNVLIQQATPHSSSHPSSSQGQNGGGQSQQQQTVGVVRLNSTDSSKGNSSPAQIIAASPTALATATQMTTQYPTTVLQTITNPDGTVSIIQMDPSTPIITLPDGTTAQVQGVATVSLKL</sequence>
<organism evidence="9 10">
    <name type="scientific">Pogonomyrmex barbatus</name>
    <name type="common">red harvester ant</name>
    <dbReference type="NCBI Taxonomy" id="144034"/>
    <lineage>
        <taxon>Eukaryota</taxon>
        <taxon>Metazoa</taxon>
        <taxon>Ecdysozoa</taxon>
        <taxon>Arthropoda</taxon>
        <taxon>Hexapoda</taxon>
        <taxon>Insecta</taxon>
        <taxon>Pterygota</taxon>
        <taxon>Neoptera</taxon>
        <taxon>Endopterygota</taxon>
        <taxon>Hymenoptera</taxon>
        <taxon>Apocrita</taxon>
        <taxon>Aculeata</taxon>
        <taxon>Formicoidea</taxon>
        <taxon>Formicidae</taxon>
        <taxon>Myrmicinae</taxon>
        <taxon>Pogonomyrmex</taxon>
    </lineage>
</organism>
<keyword evidence="5" id="KW-0804">Transcription</keyword>
<feature type="domain" description="Nuclear respiratory factor 1 NLS/DNA-binding dimerisation" evidence="8">
    <location>
        <begin position="60"/>
        <end position="270"/>
    </location>
</feature>
<evidence type="ECO:0000313" key="9">
    <source>
        <dbReference type="Proteomes" id="UP000504615"/>
    </source>
</evidence>
<name>A0A8N1S2Z5_9HYME</name>
<evidence type="ECO:0000256" key="2">
    <source>
        <dbReference type="ARBA" id="ARBA00005713"/>
    </source>
</evidence>
<dbReference type="GO" id="GO:0003700">
    <property type="term" value="F:DNA-binding transcription factor activity"/>
    <property type="evidence" value="ECO:0007669"/>
    <property type="project" value="InterPro"/>
</dbReference>
<evidence type="ECO:0000256" key="7">
    <source>
        <dbReference type="SAM" id="MobiDB-lite"/>
    </source>
</evidence>
<evidence type="ECO:0000313" key="12">
    <source>
        <dbReference type="RefSeq" id="XP_025073152.1"/>
    </source>
</evidence>
<keyword evidence="9" id="KW-1185">Reference proteome</keyword>
<keyword evidence="4 10" id="KW-0238">DNA-binding</keyword>
<dbReference type="InterPro" id="IPR019525">
    <property type="entry name" value="Nrf1_NLS/DNA-bd_dimer"/>
</dbReference>
<reference evidence="10 11" key="1">
    <citation type="submission" date="2025-04" db="UniProtKB">
        <authorList>
            <consortium name="RefSeq"/>
        </authorList>
    </citation>
    <scope>IDENTIFICATION</scope>
</reference>
<evidence type="ECO:0000256" key="1">
    <source>
        <dbReference type="ARBA" id="ARBA00004123"/>
    </source>
</evidence>
<dbReference type="Pfam" id="PF10491">
    <property type="entry name" value="Nrf1_DNA-bind"/>
    <property type="match status" value="1"/>
</dbReference>
<comment type="subcellular location">
    <subcellularLocation>
        <location evidence="1">Nucleus</location>
    </subcellularLocation>
</comment>
<dbReference type="InterPro" id="IPR039142">
    <property type="entry name" value="NRF1/Ewg"/>
</dbReference>
<accession>A0A8N1S2Z5</accession>
<comment type="similarity">
    <text evidence="2">Belongs to the NRF1/Ewg family.</text>
</comment>
<keyword evidence="3" id="KW-0805">Transcription regulation</keyword>
<evidence type="ECO:0000259" key="8">
    <source>
        <dbReference type="Pfam" id="PF10491"/>
    </source>
</evidence>
<feature type="region of interest" description="Disordered" evidence="7">
    <location>
        <begin position="282"/>
        <end position="309"/>
    </location>
</feature>
<dbReference type="PANTHER" id="PTHR20338">
    <property type="entry name" value="NUCLEAR RESPIRATORY FACTOR 1"/>
    <property type="match status" value="1"/>
</dbReference>
<gene>
    <name evidence="10 11 12" type="primary">LOC105423405</name>
</gene>
<dbReference type="GO" id="GO:0003677">
    <property type="term" value="F:DNA binding"/>
    <property type="evidence" value="ECO:0007669"/>
    <property type="project" value="UniProtKB-KW"/>
</dbReference>
<proteinExistence type="inferred from homology"/>
<feature type="compositionally biased region" description="Polar residues" evidence="7">
    <location>
        <begin position="1"/>
        <end position="13"/>
    </location>
</feature>
<dbReference type="RefSeq" id="XP_025073150.1">
    <property type="nucleotide sequence ID" value="XM_025217365.1"/>
</dbReference>
<evidence type="ECO:0000313" key="10">
    <source>
        <dbReference type="RefSeq" id="XP_025073150.1"/>
    </source>
</evidence>
<dbReference type="AlphaFoldDB" id="A0A8N1S2Z5"/>
<evidence type="ECO:0000256" key="3">
    <source>
        <dbReference type="ARBA" id="ARBA00023015"/>
    </source>
</evidence>
<feature type="region of interest" description="Disordered" evidence="7">
    <location>
        <begin position="1"/>
        <end position="36"/>
    </location>
</feature>
<evidence type="ECO:0000256" key="5">
    <source>
        <dbReference type="ARBA" id="ARBA00023163"/>
    </source>
</evidence>
<dbReference type="GO" id="GO:0005634">
    <property type="term" value="C:nucleus"/>
    <property type="evidence" value="ECO:0007669"/>
    <property type="project" value="UniProtKB-SubCell"/>
</dbReference>
<protein>
    <submittedName>
        <fullName evidence="10 11">DNA-binding protein Ewg isoform X1</fullName>
    </submittedName>
</protein>
<dbReference type="RefSeq" id="XP_025073151.1">
    <property type="nucleotide sequence ID" value="XM_025217366.1"/>
</dbReference>
<dbReference type="OrthoDB" id="10031051at2759"/>
<feature type="compositionally biased region" description="Low complexity" evidence="7">
    <location>
        <begin position="286"/>
        <end position="297"/>
    </location>
</feature>
<evidence type="ECO:0000313" key="11">
    <source>
        <dbReference type="RefSeq" id="XP_025073151.1"/>
    </source>
</evidence>
<dbReference type="RefSeq" id="XP_025073152.1">
    <property type="nucleotide sequence ID" value="XM_025217367.1"/>
</dbReference>
<dbReference type="Proteomes" id="UP000504615">
    <property type="component" value="Unplaced"/>
</dbReference>